<reference evidence="4" key="1">
    <citation type="submission" date="2018-09" db="EMBL/GenBank/DDBJ databases">
        <title>Complete Genome Sequencing of Sulfolobus sp. JCM 16834.</title>
        <authorList>
            <person name="Kato S."/>
            <person name="Itoh T."/>
            <person name="Ohkuma M."/>
        </authorList>
    </citation>
    <scope>NUCLEOTIDE SEQUENCE [LARGE SCALE GENOMIC DNA]</scope>
    <source>
        <strain evidence="4">IC-007</strain>
    </source>
</reference>
<dbReference type="EMBL" id="AP018930">
    <property type="protein sequence ID" value="BBG27049.1"/>
    <property type="molecule type" value="Genomic_DNA"/>
</dbReference>
<dbReference type="PIRSF" id="PIRSF006821">
    <property type="entry name" value="UCP006821"/>
    <property type="match status" value="1"/>
</dbReference>
<accession>A0A510E3I8</accession>
<dbReference type="GeneID" id="41717916"/>
<reference evidence="2 3" key="2">
    <citation type="journal article" date="2020" name="Int. J. Syst. Evol. Microbiol.">
        <title>Sulfuracidifex tepidarius gen. nov., sp. nov. and transfer of Sulfolobus metallicus Huber and Stetter 1992 to the genus Sulfuracidifex as Sulfuracidifex metallicus comb. nov.</title>
        <authorList>
            <person name="Itoh T."/>
            <person name="Miura T."/>
            <person name="Sakai H.D."/>
            <person name="Kato S."/>
            <person name="Ohkuma M."/>
            <person name="Takashina T."/>
        </authorList>
    </citation>
    <scope>NUCLEOTIDE SEQUENCE</scope>
    <source>
        <strain evidence="1 3">IC-006</strain>
        <strain evidence="2">IC-007</strain>
    </source>
</reference>
<sequence>MTHEKLETLMKIKGAVAAGEFKENGELVAYKGQMPEDAAKMAAMMCAANTMMAKMQSEGFSKMTGMKWSPLVGWAVAAGEYAVCVEGNYGVFVQLSNADFNEAFKVLHEVAHK</sequence>
<keyword evidence="3" id="KW-1185">Reference proteome</keyword>
<evidence type="ECO:0000313" key="3">
    <source>
        <dbReference type="Proteomes" id="UP000322983"/>
    </source>
</evidence>
<evidence type="ECO:0008006" key="5">
    <source>
        <dbReference type="Google" id="ProtNLM"/>
    </source>
</evidence>
<evidence type="ECO:0000313" key="2">
    <source>
        <dbReference type="EMBL" id="BBG27049.1"/>
    </source>
</evidence>
<dbReference type="Proteomes" id="UP000322983">
    <property type="component" value="Chromosome"/>
</dbReference>
<dbReference type="Pfam" id="PF09941">
    <property type="entry name" value="DUF2173"/>
    <property type="match status" value="1"/>
</dbReference>
<dbReference type="EMBL" id="AP018929">
    <property type="protein sequence ID" value="BBG24292.1"/>
    <property type="molecule type" value="Genomic_DNA"/>
</dbReference>
<evidence type="ECO:0000313" key="4">
    <source>
        <dbReference type="Proteomes" id="UP000325030"/>
    </source>
</evidence>
<dbReference type="InterPro" id="IPR018685">
    <property type="entry name" value="DUF2173"/>
</dbReference>
<dbReference type="RefSeq" id="WP_054845041.1">
    <property type="nucleotide sequence ID" value="NZ_AP018929.1"/>
</dbReference>
<accession>A0A510DVP8</accession>
<organism evidence="2 4">
    <name type="scientific">Sulfuracidifex tepidarius</name>
    <dbReference type="NCBI Taxonomy" id="1294262"/>
    <lineage>
        <taxon>Archaea</taxon>
        <taxon>Thermoproteota</taxon>
        <taxon>Thermoprotei</taxon>
        <taxon>Sulfolobales</taxon>
        <taxon>Sulfolobaceae</taxon>
        <taxon>Sulfuracidifex</taxon>
    </lineage>
</organism>
<dbReference type="AlphaFoldDB" id="A0A510E3I8"/>
<dbReference type="Proteomes" id="UP000325030">
    <property type="component" value="Chromosome"/>
</dbReference>
<dbReference type="KEGG" id="step:IC006_1601"/>
<dbReference type="OrthoDB" id="130444at2157"/>
<dbReference type="STRING" id="1294262.GCA_001316085_00431"/>
<gene>
    <name evidence="1" type="ORF">IC006_1601</name>
    <name evidence="2" type="ORF">IC007_1578</name>
</gene>
<name>A0A510E3I8_9CREN</name>
<evidence type="ECO:0000313" key="1">
    <source>
        <dbReference type="EMBL" id="BBG24292.1"/>
    </source>
</evidence>
<proteinExistence type="predicted"/>
<protein>
    <recommendedName>
        <fullName evidence="5">Roadblock/LAMTOR2 domain-containing protein</fullName>
    </recommendedName>
</protein>